<proteinExistence type="predicted"/>
<dbReference type="RefSeq" id="WP_063140083.1">
    <property type="nucleotide sequence ID" value="NZ_CP012331.1"/>
</dbReference>
<keyword evidence="2" id="KW-1185">Reference proteome</keyword>
<organism evidence="1 2">
    <name type="scientific">Alloalcanivorax xenomutans</name>
    <dbReference type="NCBI Taxonomy" id="1094342"/>
    <lineage>
        <taxon>Bacteria</taxon>
        <taxon>Pseudomonadati</taxon>
        <taxon>Pseudomonadota</taxon>
        <taxon>Gammaproteobacteria</taxon>
        <taxon>Oceanospirillales</taxon>
        <taxon>Alcanivoracaceae</taxon>
        <taxon>Alloalcanivorax</taxon>
    </lineage>
</organism>
<dbReference type="EMBL" id="JAJVKT010000024">
    <property type="protein sequence ID" value="MCE7510454.1"/>
    <property type="molecule type" value="Genomic_DNA"/>
</dbReference>
<evidence type="ECO:0000313" key="1">
    <source>
        <dbReference type="EMBL" id="MCE7510454.1"/>
    </source>
</evidence>
<sequence>MNIYYREERLCGGLSGNGGKQNWLDRLLERPRQARIREAFPLDDINRVLHNHHNSFGCSVKAPMGNIMWRSEALHYTLPCDVEAYIPRHISFTDGQRDFYLVVIGDACELRVWPDSRLWERQEAHWFSHQPVTDYRDFKALKVAFDALLVHVRKEDRLAGH</sequence>
<evidence type="ECO:0000313" key="2">
    <source>
        <dbReference type="Proteomes" id="UP001107961"/>
    </source>
</evidence>
<dbReference type="AlphaFoldDB" id="A0A9Q3W8F7"/>
<name>A0A9Q3W8F7_9GAMM</name>
<gene>
    <name evidence="1" type="ORF">LZG35_17585</name>
</gene>
<dbReference type="Proteomes" id="UP001107961">
    <property type="component" value="Unassembled WGS sequence"/>
</dbReference>
<dbReference type="KEGG" id="axe:P40_06960"/>
<protein>
    <submittedName>
        <fullName evidence="1">Uncharacterized protein</fullName>
    </submittedName>
</protein>
<comment type="caution">
    <text evidence="1">The sequence shown here is derived from an EMBL/GenBank/DDBJ whole genome shotgun (WGS) entry which is preliminary data.</text>
</comment>
<accession>A0A9Q3W8F7</accession>
<reference evidence="1" key="1">
    <citation type="submission" date="2022-01" db="EMBL/GenBank/DDBJ databases">
        <authorList>
            <person name="Karlyshev A.V."/>
            <person name="Jaspars M."/>
        </authorList>
    </citation>
    <scope>NUCLEOTIDE SEQUENCE</scope>
    <source>
        <strain evidence="1">AGSA3-2</strain>
    </source>
</reference>